<dbReference type="EMBL" id="MU865929">
    <property type="protein sequence ID" value="KAK4451143.1"/>
    <property type="molecule type" value="Genomic_DNA"/>
</dbReference>
<dbReference type="Pfam" id="PF05649">
    <property type="entry name" value="Peptidase_M13_N"/>
    <property type="match status" value="1"/>
</dbReference>
<dbReference type="GO" id="GO:0004222">
    <property type="term" value="F:metalloendopeptidase activity"/>
    <property type="evidence" value="ECO:0007669"/>
    <property type="project" value="InterPro"/>
</dbReference>
<evidence type="ECO:0000256" key="2">
    <source>
        <dbReference type="ARBA" id="ARBA00022670"/>
    </source>
</evidence>
<dbReference type="AlphaFoldDB" id="A0AAV9GS78"/>
<accession>A0AAV9GS78</accession>
<feature type="domain" description="Peptidase M13 N-terminal" evidence="8">
    <location>
        <begin position="32"/>
        <end position="415"/>
    </location>
</feature>
<keyword evidence="3" id="KW-0479">Metal-binding</keyword>
<dbReference type="PANTHER" id="PTHR11733">
    <property type="entry name" value="ZINC METALLOPROTEASE FAMILY M13 NEPRILYSIN-RELATED"/>
    <property type="match status" value="1"/>
</dbReference>
<dbReference type="GO" id="GO:0046872">
    <property type="term" value="F:metal ion binding"/>
    <property type="evidence" value="ECO:0007669"/>
    <property type="project" value="UniProtKB-KW"/>
</dbReference>
<dbReference type="SUPFAM" id="SSF55486">
    <property type="entry name" value="Metalloproteases ('zincins'), catalytic domain"/>
    <property type="match status" value="1"/>
</dbReference>
<dbReference type="Gene3D" id="3.40.390.10">
    <property type="entry name" value="Collagenase (Catalytic Domain)"/>
    <property type="match status" value="1"/>
</dbReference>
<feature type="domain" description="Peptidase M13 C-terminal" evidence="7">
    <location>
        <begin position="481"/>
        <end position="679"/>
    </location>
</feature>
<evidence type="ECO:0000256" key="4">
    <source>
        <dbReference type="ARBA" id="ARBA00022801"/>
    </source>
</evidence>
<dbReference type="CDD" id="cd08662">
    <property type="entry name" value="M13"/>
    <property type="match status" value="1"/>
</dbReference>
<evidence type="ECO:0000256" key="6">
    <source>
        <dbReference type="ARBA" id="ARBA00023049"/>
    </source>
</evidence>
<evidence type="ECO:0000256" key="3">
    <source>
        <dbReference type="ARBA" id="ARBA00022723"/>
    </source>
</evidence>
<evidence type="ECO:0000256" key="1">
    <source>
        <dbReference type="ARBA" id="ARBA00001947"/>
    </source>
</evidence>
<evidence type="ECO:0000313" key="10">
    <source>
        <dbReference type="Proteomes" id="UP001321760"/>
    </source>
</evidence>
<keyword evidence="10" id="KW-1185">Reference proteome</keyword>
<name>A0AAV9GS78_9PEZI</name>
<reference evidence="9" key="1">
    <citation type="journal article" date="2023" name="Mol. Phylogenet. Evol.">
        <title>Genome-scale phylogeny and comparative genomics of the fungal order Sordariales.</title>
        <authorList>
            <person name="Hensen N."/>
            <person name="Bonometti L."/>
            <person name="Westerberg I."/>
            <person name="Brannstrom I.O."/>
            <person name="Guillou S."/>
            <person name="Cros-Aarteil S."/>
            <person name="Calhoun S."/>
            <person name="Haridas S."/>
            <person name="Kuo A."/>
            <person name="Mondo S."/>
            <person name="Pangilinan J."/>
            <person name="Riley R."/>
            <person name="LaButti K."/>
            <person name="Andreopoulos B."/>
            <person name="Lipzen A."/>
            <person name="Chen C."/>
            <person name="Yan M."/>
            <person name="Daum C."/>
            <person name="Ng V."/>
            <person name="Clum A."/>
            <person name="Steindorff A."/>
            <person name="Ohm R.A."/>
            <person name="Martin F."/>
            <person name="Silar P."/>
            <person name="Natvig D.O."/>
            <person name="Lalanne C."/>
            <person name="Gautier V."/>
            <person name="Ament-Velasquez S.L."/>
            <person name="Kruys A."/>
            <person name="Hutchinson M.I."/>
            <person name="Powell A.J."/>
            <person name="Barry K."/>
            <person name="Miller A.N."/>
            <person name="Grigoriev I.V."/>
            <person name="Debuchy R."/>
            <person name="Gladieux P."/>
            <person name="Hiltunen Thoren M."/>
            <person name="Johannesson H."/>
        </authorList>
    </citation>
    <scope>NUCLEOTIDE SEQUENCE</scope>
    <source>
        <strain evidence="9">PSN243</strain>
    </source>
</reference>
<evidence type="ECO:0000256" key="5">
    <source>
        <dbReference type="ARBA" id="ARBA00022833"/>
    </source>
</evidence>
<dbReference type="PRINTS" id="PR00786">
    <property type="entry name" value="NEPRILYSIN"/>
</dbReference>
<evidence type="ECO:0000259" key="7">
    <source>
        <dbReference type="Pfam" id="PF01431"/>
    </source>
</evidence>
<comment type="cofactor">
    <cofactor evidence="1">
        <name>Zn(2+)</name>
        <dbReference type="ChEBI" id="CHEBI:29105"/>
    </cofactor>
</comment>
<dbReference type="GO" id="GO:0016485">
    <property type="term" value="P:protein processing"/>
    <property type="evidence" value="ECO:0007669"/>
    <property type="project" value="TreeGrafter"/>
</dbReference>
<dbReference type="InterPro" id="IPR042089">
    <property type="entry name" value="Peptidase_M13_dom_2"/>
</dbReference>
<keyword evidence="2" id="KW-0645">Protease</keyword>
<dbReference type="PANTHER" id="PTHR11733:SF240">
    <property type="entry name" value="GH14155P-RELATED"/>
    <property type="match status" value="1"/>
</dbReference>
<dbReference type="Pfam" id="PF01431">
    <property type="entry name" value="Peptidase_M13"/>
    <property type="match status" value="1"/>
</dbReference>
<gene>
    <name evidence="9" type="ORF">QBC34DRAFT_458610</name>
</gene>
<comment type="caution">
    <text evidence="9">The sequence shown here is derived from an EMBL/GenBank/DDBJ whole genome shotgun (WGS) entry which is preliminary data.</text>
</comment>
<keyword evidence="5" id="KW-0862">Zinc</keyword>
<dbReference type="Gene3D" id="1.10.1380.10">
    <property type="entry name" value="Neutral endopeptidase , domain2"/>
    <property type="match status" value="1"/>
</dbReference>
<reference evidence="9" key="2">
    <citation type="submission" date="2023-05" db="EMBL/GenBank/DDBJ databases">
        <authorList>
            <consortium name="Lawrence Berkeley National Laboratory"/>
            <person name="Steindorff A."/>
            <person name="Hensen N."/>
            <person name="Bonometti L."/>
            <person name="Westerberg I."/>
            <person name="Brannstrom I.O."/>
            <person name="Guillou S."/>
            <person name="Cros-Aarteil S."/>
            <person name="Calhoun S."/>
            <person name="Haridas S."/>
            <person name="Kuo A."/>
            <person name="Mondo S."/>
            <person name="Pangilinan J."/>
            <person name="Riley R."/>
            <person name="Labutti K."/>
            <person name="Andreopoulos B."/>
            <person name="Lipzen A."/>
            <person name="Chen C."/>
            <person name="Yanf M."/>
            <person name="Daum C."/>
            <person name="Ng V."/>
            <person name="Clum A."/>
            <person name="Ohm R."/>
            <person name="Martin F."/>
            <person name="Silar P."/>
            <person name="Natvig D."/>
            <person name="Lalanne C."/>
            <person name="Gautier V."/>
            <person name="Ament-Velasquez S.L."/>
            <person name="Kruys A."/>
            <person name="Hutchinson M.I."/>
            <person name="Powell A.J."/>
            <person name="Barry K."/>
            <person name="Miller A.N."/>
            <person name="Grigoriev I.V."/>
            <person name="Debuchy R."/>
            <person name="Gladieux P."/>
            <person name="Thoren M.H."/>
            <person name="Johannesson H."/>
        </authorList>
    </citation>
    <scope>NUCLEOTIDE SEQUENCE</scope>
    <source>
        <strain evidence="9">PSN243</strain>
    </source>
</reference>
<protein>
    <submittedName>
        <fullName evidence="9">Membrane metallo-endopeptidase-like 1</fullName>
    </submittedName>
</protein>
<dbReference type="PROSITE" id="PS51885">
    <property type="entry name" value="NEPRILYSIN"/>
    <property type="match status" value="1"/>
</dbReference>
<dbReference type="InterPro" id="IPR000718">
    <property type="entry name" value="Peptidase_M13"/>
</dbReference>
<dbReference type="GO" id="GO:0005886">
    <property type="term" value="C:plasma membrane"/>
    <property type="evidence" value="ECO:0007669"/>
    <property type="project" value="TreeGrafter"/>
</dbReference>
<dbReference type="Proteomes" id="UP001321760">
    <property type="component" value="Unassembled WGS sequence"/>
</dbReference>
<evidence type="ECO:0000313" key="9">
    <source>
        <dbReference type="EMBL" id="KAK4451143.1"/>
    </source>
</evidence>
<organism evidence="9 10">
    <name type="scientific">Podospora aff. communis PSN243</name>
    <dbReference type="NCBI Taxonomy" id="3040156"/>
    <lineage>
        <taxon>Eukaryota</taxon>
        <taxon>Fungi</taxon>
        <taxon>Dikarya</taxon>
        <taxon>Ascomycota</taxon>
        <taxon>Pezizomycotina</taxon>
        <taxon>Sordariomycetes</taxon>
        <taxon>Sordariomycetidae</taxon>
        <taxon>Sordariales</taxon>
        <taxon>Podosporaceae</taxon>
        <taxon>Podospora</taxon>
    </lineage>
</organism>
<keyword evidence="4" id="KW-0378">Hydrolase</keyword>
<sequence>MAAPSVCTTPVCLEAASTLLAQMALNWEKMDPCTNFDQIMCQRFPVLNEPNTSQLRKLGPRHNRVLQSILKGTYEEAVGSPLISWDSTFPTNSVDEANFNMVKRAYTACMDTDTIEKTGTKPLVDLLASLHSLWPINMNDLQSKMTEADYNDLADVMSFLEELGIPTFQTLQVGNNPWDPSSKSIHMFTPGPRQKNITAYQDPEAMLAYTNATSQTLSLHLPGNVTAEIAATIAEGVTALDVAIAGVTTANMPVFSSVDNAYNLTLKESADFYSLDKVIKSLAPSYDKPVIVRPKAVLGNISEVIASHPKTTLQTYLLLRAIDALSAEVDSTTTGDYKDRGQYCISHLKHDLSHALGRFFVASTYPDSVRKLVGEVATNIRSELKTRITELDWMSDEAKTRAAKKVDNMAQTIGYYSSPTVDLKSPESLANYYKTLNITANYFDNVLAKRLHQRSQEMAATAKPSDRQFTLSGGDSAWEVNAAYDPSENSITLTAGMFQQPLFSDQLPGYVSYSSLGTIVGHEVVHGFDSSGRLFNENAQPFSWWDNKTVAAYEERAQCLVKQYSEFEYPIPGGQTAKTNGEQTLGENISDAGGIQLAFKAWKKTQEGKKDPSLPGLEKFTHEQLFFMFFASGYCNSFTPEVNLNQFATDEHAHDSHRILGSTANSRAFREAFGCKVKEPTCEIF</sequence>
<dbReference type="InterPro" id="IPR024079">
    <property type="entry name" value="MetalloPept_cat_dom_sf"/>
</dbReference>
<dbReference type="InterPro" id="IPR008753">
    <property type="entry name" value="Peptidase_M13_N"/>
</dbReference>
<proteinExistence type="predicted"/>
<keyword evidence="6" id="KW-0482">Metalloprotease</keyword>
<dbReference type="InterPro" id="IPR018497">
    <property type="entry name" value="Peptidase_M13_C"/>
</dbReference>
<evidence type="ECO:0000259" key="8">
    <source>
        <dbReference type="Pfam" id="PF05649"/>
    </source>
</evidence>